<protein>
    <submittedName>
        <fullName evidence="2">Lipoprotein</fullName>
    </submittedName>
</protein>
<dbReference type="Pfam" id="PF10988">
    <property type="entry name" value="DUF2807"/>
    <property type="match status" value="1"/>
</dbReference>
<proteinExistence type="predicted"/>
<feature type="domain" description="Putative auto-transporter adhesin head GIN" evidence="1">
    <location>
        <begin position="43"/>
        <end position="221"/>
    </location>
</feature>
<keyword evidence="3" id="KW-1185">Reference proteome</keyword>
<evidence type="ECO:0000259" key="1">
    <source>
        <dbReference type="Pfam" id="PF10988"/>
    </source>
</evidence>
<organism evidence="2 3">
    <name type="scientific">Bizionia arctica</name>
    <dbReference type="NCBI Taxonomy" id="1495645"/>
    <lineage>
        <taxon>Bacteria</taxon>
        <taxon>Pseudomonadati</taxon>
        <taxon>Bacteroidota</taxon>
        <taxon>Flavobacteriia</taxon>
        <taxon>Flavobacteriales</taxon>
        <taxon>Flavobacteriaceae</taxon>
        <taxon>Bizionia</taxon>
    </lineage>
</organism>
<dbReference type="Gene3D" id="2.160.20.120">
    <property type="match status" value="1"/>
</dbReference>
<accession>A0A917GWE1</accession>
<dbReference type="RefSeq" id="WP_229736696.1">
    <property type="nucleotide sequence ID" value="NZ_BMFQ01000004.1"/>
</dbReference>
<keyword evidence="2" id="KW-0449">Lipoprotein</keyword>
<dbReference type="AlphaFoldDB" id="A0A917GWE1"/>
<reference evidence="2" key="2">
    <citation type="submission" date="2020-09" db="EMBL/GenBank/DDBJ databases">
        <authorList>
            <person name="Sun Q."/>
            <person name="Zhou Y."/>
        </authorList>
    </citation>
    <scope>NUCLEOTIDE SEQUENCE</scope>
    <source>
        <strain evidence="2">CGMCC 1.12751</strain>
    </source>
</reference>
<evidence type="ECO:0000313" key="3">
    <source>
        <dbReference type="Proteomes" id="UP000625976"/>
    </source>
</evidence>
<reference evidence="2" key="1">
    <citation type="journal article" date="2014" name="Int. J. Syst. Evol. Microbiol.">
        <title>Complete genome sequence of Corynebacterium casei LMG S-19264T (=DSM 44701T), isolated from a smear-ripened cheese.</title>
        <authorList>
            <consortium name="US DOE Joint Genome Institute (JGI-PGF)"/>
            <person name="Walter F."/>
            <person name="Albersmeier A."/>
            <person name="Kalinowski J."/>
            <person name="Ruckert C."/>
        </authorList>
    </citation>
    <scope>NUCLEOTIDE SEQUENCE</scope>
    <source>
        <strain evidence="2">CGMCC 1.12751</strain>
    </source>
</reference>
<evidence type="ECO:0000313" key="2">
    <source>
        <dbReference type="EMBL" id="GGG58433.1"/>
    </source>
</evidence>
<dbReference type="InterPro" id="IPR021255">
    <property type="entry name" value="DUF2807"/>
</dbReference>
<dbReference type="EMBL" id="BMFQ01000004">
    <property type="protein sequence ID" value="GGG58433.1"/>
    <property type="molecule type" value="Genomic_DNA"/>
</dbReference>
<dbReference type="Proteomes" id="UP000625976">
    <property type="component" value="Unassembled WGS sequence"/>
</dbReference>
<gene>
    <name evidence="2" type="ORF">GCM10010976_31560</name>
</gene>
<name>A0A917GWE1_9FLAO</name>
<comment type="caution">
    <text evidence="2">The sequence shown here is derived from an EMBL/GenBank/DDBJ whole genome shotgun (WGS) entry which is preliminary data.</text>
</comment>
<sequence>MSTLTKISASIILAILMMSCNFDMGVKGNGEVSTKERALNESFNAVKVSRGLDLYLTQSNAERLTVEADENLHDIITTTIENNVLVISTSENIGRSTSKKIHLNFKNLQVITATSGSEVYSTNTIKATDLELDSTSGSDMELNIHTDTVICNSTSGSDMELSGKTTTFIAEASSGSSIEAEDLESINAQVVTSSGGDIVVNTQELTAKASSGGDIRYIGNPNILEKSDGVSGTIKRD</sequence>
<dbReference type="PROSITE" id="PS51257">
    <property type="entry name" value="PROKAR_LIPOPROTEIN"/>
    <property type="match status" value="1"/>
</dbReference>